<name>A0A1M7U1X0_9RHOB</name>
<evidence type="ECO:0000313" key="2">
    <source>
        <dbReference type="Proteomes" id="UP000184066"/>
    </source>
</evidence>
<dbReference type="AlphaFoldDB" id="A0A1M7U1X0"/>
<dbReference type="RefSeq" id="WP_072748447.1">
    <property type="nucleotide sequence ID" value="NZ_FOHL01000001.1"/>
</dbReference>
<sequence>MIRPADLIPPPEGRGLVVSFFDYTGHAVRDWAQAGWWCWCLDIQHETQARIEDAGDAGGAIVYARADLAAGSDDWAAIRAGMERAPIGMAFSFPPCTDLTVAGARHFAAKAAADPQFQAKAVQMARGVERLMAGIAAPWIAENPVSRLATLWRRPDHYFDPCDFGGYLPPDDSHPRFPRYIAPRDAYTKKTGIWAGGGFVMPPRRPVRPEVLERRTKSGRLLRGSRQFMLLGGASARTKNIRNETPRGFARAVFEANAPARGPALRAGPAGRGR</sequence>
<dbReference type="Proteomes" id="UP000184066">
    <property type="component" value="Unassembled WGS sequence"/>
</dbReference>
<accession>A0A1M7U1X0</accession>
<protein>
    <recommendedName>
        <fullName evidence="3">Dcm methylase</fullName>
    </recommendedName>
</protein>
<gene>
    <name evidence="1" type="ORF">SAMN05216200_11437</name>
</gene>
<organism evidence="1 2">
    <name type="scientific">Oceanicella actignis</name>
    <dbReference type="NCBI Taxonomy" id="1189325"/>
    <lineage>
        <taxon>Bacteria</taxon>
        <taxon>Pseudomonadati</taxon>
        <taxon>Pseudomonadota</taxon>
        <taxon>Alphaproteobacteria</taxon>
        <taxon>Rhodobacterales</taxon>
        <taxon>Paracoccaceae</taxon>
        <taxon>Oceanicella</taxon>
    </lineage>
</organism>
<keyword evidence="2" id="KW-1185">Reference proteome</keyword>
<dbReference type="STRING" id="1189325.SAMN04488119_101385"/>
<evidence type="ECO:0000313" key="1">
    <source>
        <dbReference type="EMBL" id="SHN77031.1"/>
    </source>
</evidence>
<reference evidence="1 2" key="1">
    <citation type="submission" date="2016-12" db="EMBL/GenBank/DDBJ databases">
        <authorList>
            <person name="Song W.-J."/>
            <person name="Kurnit D.M."/>
        </authorList>
    </citation>
    <scope>NUCLEOTIDE SEQUENCE [LARGE SCALE GENOMIC DNA]</scope>
    <source>
        <strain evidence="1 2">CGMCC 1.10808</strain>
    </source>
</reference>
<dbReference type="EMBL" id="FRDL01000014">
    <property type="protein sequence ID" value="SHN77031.1"/>
    <property type="molecule type" value="Genomic_DNA"/>
</dbReference>
<evidence type="ECO:0008006" key="3">
    <source>
        <dbReference type="Google" id="ProtNLM"/>
    </source>
</evidence>
<proteinExistence type="predicted"/>